<evidence type="ECO:0000259" key="7">
    <source>
        <dbReference type="Pfam" id="PF00892"/>
    </source>
</evidence>
<evidence type="ECO:0000313" key="8">
    <source>
        <dbReference type="EMBL" id="MDG5976078.1"/>
    </source>
</evidence>
<dbReference type="PANTHER" id="PTHR32322:SF2">
    <property type="entry name" value="EAMA DOMAIN-CONTAINING PROTEIN"/>
    <property type="match status" value="1"/>
</dbReference>
<keyword evidence="3 6" id="KW-0812">Transmembrane</keyword>
<dbReference type="SUPFAM" id="SSF103481">
    <property type="entry name" value="Multidrug resistance efflux transporter EmrE"/>
    <property type="match status" value="2"/>
</dbReference>
<comment type="similarity">
    <text evidence="2">Belongs to the EamA transporter family.</text>
</comment>
<evidence type="ECO:0000256" key="1">
    <source>
        <dbReference type="ARBA" id="ARBA00004141"/>
    </source>
</evidence>
<feature type="domain" description="EamA" evidence="7">
    <location>
        <begin position="21"/>
        <end position="147"/>
    </location>
</feature>
<sequence>MPAILKSPGLEGQTMRLAGALLIVYLVWGTTYFAISVAVQSLPPLLMNGARFVLAGVVMLAYARWQGQAWPTATQWRGSALIGSLMAFVAMALVVLAQRLGIGSGLMATVVTTMPMWLALWTRWGGEPVPLTSWIGLVLGATGALVLALEGDFSATLLGTLCAFGAPLAWSLGSYASRKMALPAPAMASGAQWLLGGLLGLGVAALWEPGAQQFQWSQVTAASGAAWLYLVVMGTLVTLNAYLWLLKNSSAALAGSYSFVNPVVALCVGVLLGGEQLTGWVFVAMPLILAALALILYGREALAWVGALRGAFKAPRSSAKA</sequence>
<feature type="transmembrane region" description="Helical" evidence="6">
    <location>
        <begin position="45"/>
        <end position="63"/>
    </location>
</feature>
<feature type="transmembrane region" description="Helical" evidence="6">
    <location>
        <begin position="188"/>
        <end position="207"/>
    </location>
</feature>
<name>A0A9X4P4F0_9BURK</name>
<proteinExistence type="inferred from homology"/>
<keyword evidence="9" id="KW-1185">Reference proteome</keyword>
<evidence type="ECO:0000256" key="6">
    <source>
        <dbReference type="SAM" id="Phobius"/>
    </source>
</evidence>
<dbReference type="EMBL" id="AOGK01000010">
    <property type="protein sequence ID" value="MDG5976078.1"/>
    <property type="molecule type" value="Genomic_DNA"/>
</dbReference>
<dbReference type="AlphaFoldDB" id="A0A9X4P4F0"/>
<dbReference type="Proteomes" id="UP001152876">
    <property type="component" value="Unassembled WGS sequence"/>
</dbReference>
<feature type="transmembrane region" description="Helical" evidence="6">
    <location>
        <begin position="20"/>
        <end position="39"/>
    </location>
</feature>
<feature type="transmembrane region" description="Helical" evidence="6">
    <location>
        <begin position="155"/>
        <end position="176"/>
    </location>
</feature>
<feature type="transmembrane region" description="Helical" evidence="6">
    <location>
        <begin position="227"/>
        <end position="245"/>
    </location>
</feature>
<evidence type="ECO:0000256" key="5">
    <source>
        <dbReference type="ARBA" id="ARBA00023136"/>
    </source>
</evidence>
<evidence type="ECO:0000256" key="4">
    <source>
        <dbReference type="ARBA" id="ARBA00022989"/>
    </source>
</evidence>
<evidence type="ECO:0000313" key="9">
    <source>
        <dbReference type="Proteomes" id="UP001152876"/>
    </source>
</evidence>
<feature type="transmembrane region" description="Helical" evidence="6">
    <location>
        <begin position="129"/>
        <end position="149"/>
    </location>
</feature>
<feature type="domain" description="EamA" evidence="7">
    <location>
        <begin position="158"/>
        <end position="296"/>
    </location>
</feature>
<dbReference type="InterPro" id="IPR050638">
    <property type="entry name" value="AA-Vitamin_Transporters"/>
</dbReference>
<dbReference type="InterPro" id="IPR000620">
    <property type="entry name" value="EamA_dom"/>
</dbReference>
<dbReference type="InterPro" id="IPR037185">
    <property type="entry name" value="EmrE-like"/>
</dbReference>
<keyword evidence="4 6" id="KW-1133">Transmembrane helix</keyword>
<keyword evidence="5 6" id="KW-0472">Membrane</keyword>
<feature type="transmembrane region" description="Helical" evidence="6">
    <location>
        <begin position="75"/>
        <end position="96"/>
    </location>
</feature>
<accession>A0A9X4P4F0</accession>
<comment type="caution">
    <text evidence="8">The sequence shown here is derived from an EMBL/GenBank/DDBJ whole genome shotgun (WGS) entry which is preliminary data.</text>
</comment>
<protein>
    <submittedName>
        <fullName evidence="8">DMT superfamily transporter inner membrane protein</fullName>
    </submittedName>
</protein>
<comment type="subcellular location">
    <subcellularLocation>
        <location evidence="1">Membrane</location>
        <topology evidence="1">Multi-pass membrane protein</topology>
    </subcellularLocation>
</comment>
<organism evidence="8 9">
    <name type="scientific">Hydrogenophaga taeniospiralis CCUG 15921</name>
    <dbReference type="NCBI Taxonomy" id="1281780"/>
    <lineage>
        <taxon>Bacteria</taxon>
        <taxon>Pseudomonadati</taxon>
        <taxon>Pseudomonadota</taxon>
        <taxon>Betaproteobacteria</taxon>
        <taxon>Burkholderiales</taxon>
        <taxon>Comamonadaceae</taxon>
        <taxon>Hydrogenophaga</taxon>
    </lineage>
</organism>
<dbReference type="OrthoDB" id="9812547at2"/>
<feature type="transmembrane region" description="Helical" evidence="6">
    <location>
        <begin position="102"/>
        <end position="122"/>
    </location>
</feature>
<evidence type="ECO:0000256" key="2">
    <source>
        <dbReference type="ARBA" id="ARBA00007362"/>
    </source>
</evidence>
<gene>
    <name evidence="8" type="ORF">H010_12489</name>
</gene>
<evidence type="ECO:0000256" key="3">
    <source>
        <dbReference type="ARBA" id="ARBA00022692"/>
    </source>
</evidence>
<reference evidence="8" key="1">
    <citation type="submission" date="2013-01" db="EMBL/GenBank/DDBJ databases">
        <title>Genome draft of Hydrogenophaga taeniospiralis 2K1.</title>
        <authorList>
            <person name="Gomila M."/>
            <person name="Lalucat J."/>
        </authorList>
    </citation>
    <scope>NUCLEOTIDE SEQUENCE</scope>
    <source>
        <strain evidence="8">CCUG 15921</strain>
    </source>
</reference>
<dbReference type="GO" id="GO:0016020">
    <property type="term" value="C:membrane"/>
    <property type="evidence" value="ECO:0007669"/>
    <property type="project" value="UniProtKB-SubCell"/>
</dbReference>
<dbReference type="RefSeq" id="WP_068172214.1">
    <property type="nucleotide sequence ID" value="NZ_AOGK01000010.1"/>
</dbReference>
<dbReference type="PANTHER" id="PTHR32322">
    <property type="entry name" value="INNER MEMBRANE TRANSPORTER"/>
    <property type="match status" value="1"/>
</dbReference>
<dbReference type="Pfam" id="PF00892">
    <property type="entry name" value="EamA"/>
    <property type="match status" value="2"/>
</dbReference>
<feature type="transmembrane region" description="Helical" evidence="6">
    <location>
        <begin position="252"/>
        <end position="273"/>
    </location>
</feature>
<feature type="transmembrane region" description="Helical" evidence="6">
    <location>
        <begin position="279"/>
        <end position="297"/>
    </location>
</feature>